<name>A0A402CUL4_9BACT</name>
<dbReference type="SUPFAM" id="SSF55347">
    <property type="entry name" value="Glyceraldehyde-3-phosphate dehydrogenase-like, C-terminal domain"/>
    <property type="match status" value="1"/>
</dbReference>
<dbReference type="GO" id="GO:0000166">
    <property type="term" value="F:nucleotide binding"/>
    <property type="evidence" value="ECO:0007669"/>
    <property type="project" value="InterPro"/>
</dbReference>
<dbReference type="KEGG" id="ccot:CCAX7_10700"/>
<proteinExistence type="predicted"/>
<evidence type="ECO:0000313" key="4">
    <source>
        <dbReference type="Proteomes" id="UP000287394"/>
    </source>
</evidence>
<dbReference type="PANTHER" id="PTHR43377:SF1">
    <property type="entry name" value="BILIVERDIN REDUCTASE A"/>
    <property type="match status" value="1"/>
</dbReference>
<evidence type="ECO:0000259" key="1">
    <source>
        <dbReference type="Pfam" id="PF01408"/>
    </source>
</evidence>
<feature type="domain" description="Gfo/Idh/MocA-like oxidoreductase N-terminal" evidence="1">
    <location>
        <begin position="4"/>
        <end position="125"/>
    </location>
</feature>
<dbReference type="Proteomes" id="UP000287394">
    <property type="component" value="Chromosome"/>
</dbReference>
<accession>A0A402CUL4</accession>
<dbReference type="Pfam" id="PF22725">
    <property type="entry name" value="GFO_IDH_MocA_C3"/>
    <property type="match status" value="1"/>
</dbReference>
<dbReference type="EMBL" id="AP025739">
    <property type="protein sequence ID" value="BDI29019.1"/>
    <property type="molecule type" value="Genomic_DNA"/>
</dbReference>
<dbReference type="AlphaFoldDB" id="A0A402CUL4"/>
<dbReference type="InterPro" id="IPR051450">
    <property type="entry name" value="Gfo/Idh/MocA_Oxidoreductases"/>
</dbReference>
<dbReference type="InterPro" id="IPR055170">
    <property type="entry name" value="GFO_IDH_MocA-like_dom"/>
</dbReference>
<keyword evidence="4" id="KW-1185">Reference proteome</keyword>
<dbReference type="Gene3D" id="3.40.50.720">
    <property type="entry name" value="NAD(P)-binding Rossmann-like Domain"/>
    <property type="match status" value="1"/>
</dbReference>
<feature type="domain" description="GFO/IDH/MocA-like oxidoreductase" evidence="2">
    <location>
        <begin position="135"/>
        <end position="304"/>
    </location>
</feature>
<dbReference type="PANTHER" id="PTHR43377">
    <property type="entry name" value="BILIVERDIN REDUCTASE A"/>
    <property type="match status" value="1"/>
</dbReference>
<dbReference type="InterPro" id="IPR036291">
    <property type="entry name" value="NAD(P)-bd_dom_sf"/>
</dbReference>
<dbReference type="SUPFAM" id="SSF51735">
    <property type="entry name" value="NAD(P)-binding Rossmann-fold domains"/>
    <property type="match status" value="1"/>
</dbReference>
<reference evidence="3 4" key="1">
    <citation type="journal article" date="2019" name="Int. J. Syst. Evol. Microbiol.">
        <title>Capsulimonas corticalis gen. nov., sp. nov., an aerobic capsulated bacterium, of a novel bacterial order, Capsulimonadales ord. nov., of the class Armatimonadia of the phylum Armatimonadetes.</title>
        <authorList>
            <person name="Li J."/>
            <person name="Kudo C."/>
            <person name="Tonouchi A."/>
        </authorList>
    </citation>
    <scope>NUCLEOTIDE SEQUENCE [LARGE SCALE GENOMIC DNA]</scope>
    <source>
        <strain evidence="3 4">AX-7</strain>
    </source>
</reference>
<organism evidence="3 4">
    <name type="scientific">Capsulimonas corticalis</name>
    <dbReference type="NCBI Taxonomy" id="2219043"/>
    <lineage>
        <taxon>Bacteria</taxon>
        <taxon>Bacillati</taxon>
        <taxon>Armatimonadota</taxon>
        <taxon>Armatimonadia</taxon>
        <taxon>Capsulimonadales</taxon>
        <taxon>Capsulimonadaceae</taxon>
        <taxon>Capsulimonas</taxon>
    </lineage>
</organism>
<protein>
    <submittedName>
        <fullName evidence="3">4,5-dihydroxyphthalate dehydrogenase</fullName>
    </submittedName>
</protein>
<sequence length="403" mass="44154">MSGIRLGAIGYGERARWMSQLMQQQDPEAKLVAIADPQGEAIQAKMAEDGVSAEGITFYDTADAMLDREPLDGVIVGTRCSLHAAMGLKVLNHGLALFLEKPIATTMEDLAALRAAPNAHKVVVSFPLRMSHMVKLAREIIDSGQIGKIEHVEAWNNVPYGSTYFQSWYRDEKETGGLFLQKATHDFDYINYLLENNRPVSVCAMTTKSVFKGNHAAGLRCMDCAERTTCFESPYHPSRPLPLALDKPAKEMCAFAVDTGNEDSGSALIEYESGIHASYTQNFVVRNKAGRRGAILIGYHGTIEFDWYTNSLKVYMHHEPRVVTHQFDEDGGHGGGDGVLASNFLKVIRGEEAPVSSLEDGMLSALLCLKARESALTRQFQAVAFPEAPTEDPVGNRDLAAAL</sequence>
<dbReference type="Pfam" id="PF01408">
    <property type="entry name" value="GFO_IDH_MocA"/>
    <property type="match status" value="1"/>
</dbReference>
<dbReference type="RefSeq" id="WP_218025567.1">
    <property type="nucleotide sequence ID" value="NZ_AP025739.1"/>
</dbReference>
<dbReference type="InterPro" id="IPR000683">
    <property type="entry name" value="Gfo/Idh/MocA-like_OxRdtase_N"/>
</dbReference>
<evidence type="ECO:0000313" key="3">
    <source>
        <dbReference type="EMBL" id="BDI29019.1"/>
    </source>
</evidence>
<evidence type="ECO:0000259" key="2">
    <source>
        <dbReference type="Pfam" id="PF22725"/>
    </source>
</evidence>
<dbReference type="FunCoup" id="A0A402CUL4">
    <property type="interactions" value="42"/>
</dbReference>
<gene>
    <name evidence="3" type="ORF">CCAX7_10700</name>
</gene>
<dbReference type="Gene3D" id="3.30.360.10">
    <property type="entry name" value="Dihydrodipicolinate Reductase, domain 2"/>
    <property type="match status" value="1"/>
</dbReference>